<accession>Q9BE76</accession>
<keyword evidence="1" id="KW-1133">Transmembrane helix</keyword>
<proteinExistence type="evidence at transcript level"/>
<sequence>MQYIYEAVPSTFMILTSSCILEVSHSLRSRPVVEMCARYLNFIPHLSPRRSSTPHWQGSAHPLWMSPGLLVLPCAVIAPCFASGVMCLLLLPNETV</sequence>
<keyword evidence="1" id="KW-0472">Membrane</keyword>
<evidence type="ECO:0000313" key="2">
    <source>
        <dbReference type="EMBL" id="BAB39318.1"/>
    </source>
</evidence>
<dbReference type="AlphaFoldDB" id="Q9BE76"/>
<reference evidence="2" key="1">
    <citation type="submission" date="2001-03" db="EMBL/GenBank/DDBJ databases">
        <title>Isolation of full-length cDNA clones from macaque brain cDNA libraries.</title>
        <authorList>
            <person name="Osada N."/>
            <person name="Hida M."/>
            <person name="Kusuda J."/>
            <person name="Tanuma R."/>
            <person name="Iseki K."/>
            <person name="Hirai M."/>
            <person name="Terao K."/>
            <person name="Suzuki Y."/>
            <person name="Sugano S."/>
            <person name="Hashimoto K."/>
        </authorList>
    </citation>
    <scope>NUCLEOTIDE SEQUENCE</scope>
    <source>
        <tissue evidence="2">Brain parietal lobe</tissue>
    </source>
</reference>
<name>Q9BE76_MACFA</name>
<dbReference type="EMBL" id="AB056770">
    <property type="protein sequence ID" value="BAB39318.1"/>
    <property type="molecule type" value="mRNA"/>
</dbReference>
<feature type="transmembrane region" description="Helical" evidence="1">
    <location>
        <begin position="69"/>
        <end position="91"/>
    </location>
</feature>
<keyword evidence="1" id="KW-0812">Transmembrane</keyword>
<protein>
    <submittedName>
        <fullName evidence="2">Uncharacterized protein</fullName>
    </submittedName>
</protein>
<evidence type="ECO:0000256" key="1">
    <source>
        <dbReference type="SAM" id="Phobius"/>
    </source>
</evidence>
<organism evidence="2">
    <name type="scientific">Macaca fascicularis</name>
    <name type="common">Crab-eating macaque</name>
    <name type="synonym">Cynomolgus monkey</name>
    <dbReference type="NCBI Taxonomy" id="9541"/>
    <lineage>
        <taxon>Eukaryota</taxon>
        <taxon>Metazoa</taxon>
        <taxon>Chordata</taxon>
        <taxon>Craniata</taxon>
        <taxon>Vertebrata</taxon>
        <taxon>Euteleostomi</taxon>
        <taxon>Mammalia</taxon>
        <taxon>Eutheria</taxon>
        <taxon>Euarchontoglires</taxon>
        <taxon>Primates</taxon>
        <taxon>Haplorrhini</taxon>
        <taxon>Catarrhini</taxon>
        <taxon>Cercopithecidae</taxon>
        <taxon>Cercopithecinae</taxon>
        <taxon>Macaca</taxon>
    </lineage>
</organism>